<protein>
    <submittedName>
        <fullName evidence="2">Uncharacterized protein</fullName>
    </submittedName>
</protein>
<evidence type="ECO:0000256" key="1">
    <source>
        <dbReference type="SAM" id="MobiDB-lite"/>
    </source>
</evidence>
<keyword evidence="3" id="KW-1185">Reference proteome</keyword>
<feature type="region of interest" description="Disordered" evidence="1">
    <location>
        <begin position="134"/>
        <end position="154"/>
    </location>
</feature>
<reference evidence="2" key="2">
    <citation type="submission" date="2025-08" db="UniProtKB">
        <authorList>
            <consortium name="Ensembl"/>
        </authorList>
    </citation>
    <scope>IDENTIFICATION</scope>
</reference>
<proteinExistence type="predicted"/>
<feature type="compositionally biased region" description="Polar residues" evidence="1">
    <location>
        <begin position="70"/>
        <end position="82"/>
    </location>
</feature>
<reference evidence="3" key="1">
    <citation type="submission" date="2018-06" db="EMBL/GenBank/DDBJ databases">
        <title>Genome assembly of Danube salmon.</title>
        <authorList>
            <person name="Macqueen D.J."/>
            <person name="Gundappa M.K."/>
        </authorList>
    </citation>
    <scope>NUCLEOTIDE SEQUENCE [LARGE SCALE GENOMIC DNA]</scope>
</reference>
<dbReference type="Ensembl" id="ENSHHUT00000082146.1">
    <property type="protein sequence ID" value="ENSHHUP00000079585.1"/>
    <property type="gene ID" value="ENSHHUG00000046385.1"/>
</dbReference>
<sequence>MEEVFIPVRLLRRTPPCLVLPNLGRGTDTVSMGIAELTTLTMLENRCVERRRTTPHKMDTTATMLRYGSKTPTPEHLQSTPVKPSEWGAPPHADPWTPTANLRMLISAASPDIRDREMKKVLFRPIENERAVEDVEVDASCSSNSATSDPLSSV</sequence>
<name>A0A4W5R092_9TELE</name>
<reference evidence="2" key="3">
    <citation type="submission" date="2025-09" db="UniProtKB">
        <authorList>
            <consortium name="Ensembl"/>
        </authorList>
    </citation>
    <scope>IDENTIFICATION</scope>
</reference>
<feature type="compositionally biased region" description="Polar residues" evidence="1">
    <location>
        <begin position="140"/>
        <end position="154"/>
    </location>
</feature>
<organism evidence="2 3">
    <name type="scientific">Hucho hucho</name>
    <name type="common">huchen</name>
    <dbReference type="NCBI Taxonomy" id="62062"/>
    <lineage>
        <taxon>Eukaryota</taxon>
        <taxon>Metazoa</taxon>
        <taxon>Chordata</taxon>
        <taxon>Craniata</taxon>
        <taxon>Vertebrata</taxon>
        <taxon>Euteleostomi</taxon>
        <taxon>Actinopterygii</taxon>
        <taxon>Neopterygii</taxon>
        <taxon>Teleostei</taxon>
        <taxon>Protacanthopterygii</taxon>
        <taxon>Salmoniformes</taxon>
        <taxon>Salmonidae</taxon>
        <taxon>Salmoninae</taxon>
        <taxon>Hucho</taxon>
    </lineage>
</organism>
<dbReference type="Proteomes" id="UP000314982">
    <property type="component" value="Unassembled WGS sequence"/>
</dbReference>
<evidence type="ECO:0000313" key="3">
    <source>
        <dbReference type="Proteomes" id="UP000314982"/>
    </source>
</evidence>
<dbReference type="AlphaFoldDB" id="A0A4W5R092"/>
<accession>A0A4W5R092</accession>
<evidence type="ECO:0000313" key="2">
    <source>
        <dbReference type="Ensembl" id="ENSHHUP00000079585.1"/>
    </source>
</evidence>
<feature type="region of interest" description="Disordered" evidence="1">
    <location>
        <begin position="66"/>
        <end position="95"/>
    </location>
</feature>
<dbReference type="STRING" id="62062.ENSHHUP00000079585"/>